<proteinExistence type="predicted"/>
<dbReference type="Gene3D" id="3.40.50.150">
    <property type="entry name" value="Vaccinia Virus protein VP39"/>
    <property type="match status" value="1"/>
</dbReference>
<dbReference type="GO" id="GO:0032259">
    <property type="term" value="P:methylation"/>
    <property type="evidence" value="ECO:0007669"/>
    <property type="project" value="UniProtKB-KW"/>
</dbReference>
<dbReference type="SUPFAM" id="SSF53335">
    <property type="entry name" value="S-adenosyl-L-methionine-dependent methyltransferases"/>
    <property type="match status" value="1"/>
</dbReference>
<dbReference type="RefSeq" id="WP_186281941.1">
    <property type="nucleotide sequence ID" value="NZ_JACMSF010000008.1"/>
</dbReference>
<accession>A0A7X1M8H9</accession>
<evidence type="ECO:0000313" key="3">
    <source>
        <dbReference type="Proteomes" id="UP000584670"/>
    </source>
</evidence>
<protein>
    <submittedName>
        <fullName evidence="2">Methyltransferase domain-containing protein</fullName>
    </submittedName>
</protein>
<dbReference type="Proteomes" id="UP000584670">
    <property type="component" value="Unassembled WGS sequence"/>
</dbReference>
<keyword evidence="3" id="KW-1185">Reference proteome</keyword>
<reference evidence="2 3" key="1">
    <citation type="submission" date="2020-08" db="EMBL/GenBank/DDBJ databases">
        <title>Streptomyces sp. PSKA01 genome sequencing and assembly.</title>
        <authorList>
            <person name="Mandal S."/>
            <person name="Maiti P.K."/>
            <person name="Das P."/>
        </authorList>
    </citation>
    <scope>NUCLEOTIDE SEQUENCE [LARGE SCALE GENOMIC DNA]</scope>
    <source>
        <strain evidence="2 3">PSKA01</strain>
    </source>
</reference>
<keyword evidence="2" id="KW-0808">Transferase</keyword>
<feature type="domain" description="Methyltransferase type 11" evidence="1">
    <location>
        <begin position="44"/>
        <end position="137"/>
    </location>
</feature>
<dbReference type="EMBL" id="JACMSF010000008">
    <property type="protein sequence ID" value="MBC2902032.1"/>
    <property type="molecule type" value="Genomic_DNA"/>
</dbReference>
<dbReference type="PANTHER" id="PTHR43591:SF24">
    <property type="entry name" value="2-METHOXY-6-POLYPRENYL-1,4-BENZOQUINOL METHYLASE, MITOCHONDRIAL"/>
    <property type="match status" value="1"/>
</dbReference>
<name>A0A7X1M8H9_9ACTN</name>
<dbReference type="CDD" id="cd02440">
    <property type="entry name" value="AdoMet_MTases"/>
    <property type="match status" value="1"/>
</dbReference>
<comment type="caution">
    <text evidence="2">The sequence shown here is derived from an EMBL/GenBank/DDBJ whole genome shotgun (WGS) entry which is preliminary data.</text>
</comment>
<dbReference type="PANTHER" id="PTHR43591">
    <property type="entry name" value="METHYLTRANSFERASE"/>
    <property type="match status" value="1"/>
</dbReference>
<dbReference type="GO" id="GO:0008757">
    <property type="term" value="F:S-adenosylmethionine-dependent methyltransferase activity"/>
    <property type="evidence" value="ECO:0007669"/>
    <property type="project" value="InterPro"/>
</dbReference>
<gene>
    <name evidence="2" type="ORF">H4N64_10505</name>
</gene>
<organism evidence="2 3">
    <name type="scientific">Streptomyces cupreus</name>
    <dbReference type="NCBI Taxonomy" id="2759956"/>
    <lineage>
        <taxon>Bacteria</taxon>
        <taxon>Bacillati</taxon>
        <taxon>Actinomycetota</taxon>
        <taxon>Actinomycetes</taxon>
        <taxon>Kitasatosporales</taxon>
        <taxon>Streptomycetaceae</taxon>
        <taxon>Streptomyces</taxon>
    </lineage>
</organism>
<dbReference type="Pfam" id="PF08241">
    <property type="entry name" value="Methyltransf_11"/>
    <property type="match status" value="1"/>
</dbReference>
<keyword evidence="2" id="KW-0489">Methyltransferase</keyword>
<dbReference type="InterPro" id="IPR013216">
    <property type="entry name" value="Methyltransf_11"/>
</dbReference>
<dbReference type="InterPro" id="IPR029063">
    <property type="entry name" value="SAM-dependent_MTases_sf"/>
</dbReference>
<sequence>MSEQQRFDVWQASAAYERYMGRWSRKVAERFTALAGHRDGLRWLDVGCGTGALSAVLSARCRPALVLGCDRSAELVAGAREAAYGPVRFVVADARALPVRDGSCDAAVSGLTLNFLPEPAEGVAEMVRAVRPGGQVAAYVWDYAEGMELLRRFWDTATALDPAAAELDEGRRFPMCGPDPLHALWRDAGLEDVWVTPIVIRTGFTDLADLWSPFLAGQGPAPGYVAALPPDDRDRLRDALAETLPRDPDGSIELSARAWSVSGIKP</sequence>
<dbReference type="AlphaFoldDB" id="A0A7X1M8H9"/>
<evidence type="ECO:0000259" key="1">
    <source>
        <dbReference type="Pfam" id="PF08241"/>
    </source>
</evidence>
<evidence type="ECO:0000313" key="2">
    <source>
        <dbReference type="EMBL" id="MBC2902032.1"/>
    </source>
</evidence>